<dbReference type="Gene3D" id="1.10.510.10">
    <property type="entry name" value="Transferase(Phosphotransferase) domain 1"/>
    <property type="match status" value="1"/>
</dbReference>
<keyword evidence="19" id="KW-1185">Reference proteome</keyword>
<dbReference type="GO" id="GO:0005509">
    <property type="term" value="F:calcium ion binding"/>
    <property type="evidence" value="ECO:0007669"/>
    <property type="project" value="InterPro"/>
</dbReference>
<feature type="domain" description="EF-hand" evidence="17">
    <location>
        <begin position="445"/>
        <end position="480"/>
    </location>
</feature>
<feature type="compositionally biased region" description="Acidic residues" evidence="15">
    <location>
        <begin position="541"/>
        <end position="562"/>
    </location>
</feature>
<comment type="catalytic activity">
    <reaction evidence="13">
        <text>L-seryl-[protein] + ATP = O-phospho-L-seryl-[protein] + ADP + H(+)</text>
        <dbReference type="Rhea" id="RHEA:17989"/>
        <dbReference type="Rhea" id="RHEA-COMP:9863"/>
        <dbReference type="Rhea" id="RHEA-COMP:11604"/>
        <dbReference type="ChEBI" id="CHEBI:15378"/>
        <dbReference type="ChEBI" id="CHEBI:29999"/>
        <dbReference type="ChEBI" id="CHEBI:30616"/>
        <dbReference type="ChEBI" id="CHEBI:83421"/>
        <dbReference type="ChEBI" id="CHEBI:456216"/>
        <dbReference type="EC" id="2.7.11.1"/>
    </reaction>
</comment>
<dbReference type="PROSITE" id="PS00107">
    <property type="entry name" value="PROTEIN_KINASE_ATP"/>
    <property type="match status" value="1"/>
</dbReference>
<organism evidence="18 19">
    <name type="scientific">Seminavis robusta</name>
    <dbReference type="NCBI Taxonomy" id="568900"/>
    <lineage>
        <taxon>Eukaryota</taxon>
        <taxon>Sar</taxon>
        <taxon>Stramenopiles</taxon>
        <taxon>Ochrophyta</taxon>
        <taxon>Bacillariophyta</taxon>
        <taxon>Bacillariophyceae</taxon>
        <taxon>Bacillariophycidae</taxon>
        <taxon>Naviculales</taxon>
        <taxon>Naviculaceae</taxon>
        <taxon>Seminavis</taxon>
    </lineage>
</organism>
<feature type="region of interest" description="Disordered" evidence="15">
    <location>
        <begin position="534"/>
        <end position="562"/>
    </location>
</feature>
<feature type="domain" description="Protein kinase" evidence="16">
    <location>
        <begin position="65"/>
        <end position="321"/>
    </location>
</feature>
<feature type="domain" description="EF-hand" evidence="17">
    <location>
        <begin position="372"/>
        <end position="407"/>
    </location>
</feature>
<dbReference type="EC" id="2.7.11.1" evidence="2"/>
<dbReference type="PROSITE" id="PS50222">
    <property type="entry name" value="EF_HAND_2"/>
    <property type="match status" value="3"/>
</dbReference>
<dbReference type="EMBL" id="CAICTM010000004">
    <property type="protein sequence ID" value="CAB9496379.1"/>
    <property type="molecule type" value="Genomic_DNA"/>
</dbReference>
<evidence type="ECO:0000256" key="2">
    <source>
        <dbReference type="ARBA" id="ARBA00012513"/>
    </source>
</evidence>
<dbReference type="SMART" id="SM00054">
    <property type="entry name" value="EFh"/>
    <property type="match status" value="4"/>
</dbReference>
<dbReference type="OrthoDB" id="40902at2759"/>
<gene>
    <name evidence="18" type="ORF">SEMRO_4_G003540.1</name>
</gene>
<dbReference type="InterPro" id="IPR011992">
    <property type="entry name" value="EF-hand-dom_pair"/>
</dbReference>
<dbReference type="FunFam" id="1.10.510.10:FF:000571">
    <property type="entry name" value="Maternal embryonic leucine zipper kinase"/>
    <property type="match status" value="1"/>
</dbReference>
<sequence>MNKQLSAPHVMASIHDVVTINNPLQRSLTVPPRPSRKRVIRRTKSFTCSAKDFVPQRTDRFEDNYDLCEMLGEGAYGEVYVCRHQLTGSERAVKIIDKTRMCEAEYEEVINEFQILKQIDNPNVIRMYEFFDVDNKFYIVQELARGGELYDELDEHGTLPEQDVARLIKQVLSCLKYLAKNNIVHRDLNLENIMLDESKDYEQLKVIDFGLATTLQEGQKITELVGKVHYLAPEVMEGSYGPKYDVWSAGIITYILLAGFAPFDAELDSDVRQLIMEGKVSFDDPEWEHISEEAKDFVRQLLTYEEDSRPSAEEALRHPWIADAIRKSSDHFRQQYSNMAADALSNLRAFNSSSKLKQATCSFIASQLLERDEREELDRIFRGFDQDCDGKLSMDDLQCKYKEFNNSELSDQEMAELFDQCDLSGSNFLDYSEFVVASMNASELLDDKKLRAAFDHYDPDHTGYITAKSLMESMSNVADERVADKIIRQVDCGNDGLISFEDFKNIMTQNNEPTERAEEADTGIDVLLQVASTESVSIGVEDTEEEEVPQNDEEEEEDEEVDLMGKSLETTERMYDESAASVGVRLIQSDDDEEEKVEEKEALLSAQEKGGTGDDNSMDNIHEVTNDKDCSTNNEPSSVLGGDIMQGEQTIMLYVQ</sequence>
<dbReference type="Gene3D" id="3.30.200.20">
    <property type="entry name" value="Phosphorylase Kinase, domain 1"/>
    <property type="match status" value="1"/>
</dbReference>
<feature type="region of interest" description="Disordered" evidence="15">
    <location>
        <begin position="586"/>
        <end position="642"/>
    </location>
</feature>
<dbReference type="SUPFAM" id="SSF47473">
    <property type="entry name" value="EF-hand"/>
    <property type="match status" value="1"/>
</dbReference>
<evidence type="ECO:0000256" key="15">
    <source>
        <dbReference type="SAM" id="MobiDB-lite"/>
    </source>
</evidence>
<keyword evidence="7 14" id="KW-0547">Nucleotide-binding</keyword>
<evidence type="ECO:0000256" key="11">
    <source>
        <dbReference type="ARBA" id="ARBA00024334"/>
    </source>
</evidence>
<keyword evidence="10 14" id="KW-0067">ATP-binding</keyword>
<reference evidence="18" key="1">
    <citation type="submission" date="2020-06" db="EMBL/GenBank/DDBJ databases">
        <authorList>
            <consortium name="Plant Systems Biology data submission"/>
        </authorList>
    </citation>
    <scope>NUCLEOTIDE SEQUENCE</scope>
    <source>
        <strain evidence="18">D6</strain>
    </source>
</reference>
<dbReference type="FunFam" id="3.30.200.20:FF:000315">
    <property type="entry name" value="Calcium-dependent protein kinase 3"/>
    <property type="match status" value="1"/>
</dbReference>
<evidence type="ECO:0000256" key="8">
    <source>
        <dbReference type="ARBA" id="ARBA00022777"/>
    </source>
</evidence>
<protein>
    <recommendedName>
        <fullName evidence="2">non-specific serine/threonine protein kinase</fullName>
        <ecNumber evidence="2">2.7.11.1</ecNumber>
    </recommendedName>
</protein>
<dbReference type="InterPro" id="IPR000719">
    <property type="entry name" value="Prot_kinase_dom"/>
</dbReference>
<evidence type="ECO:0000256" key="7">
    <source>
        <dbReference type="ARBA" id="ARBA00022741"/>
    </source>
</evidence>
<evidence type="ECO:0000259" key="17">
    <source>
        <dbReference type="PROSITE" id="PS50222"/>
    </source>
</evidence>
<comment type="cofactor">
    <cofactor evidence="1">
        <name>Mg(2+)</name>
        <dbReference type="ChEBI" id="CHEBI:18420"/>
    </cofactor>
</comment>
<dbReference type="InterPro" id="IPR050205">
    <property type="entry name" value="CDPK_Ser/Thr_kinases"/>
</dbReference>
<evidence type="ECO:0000256" key="12">
    <source>
        <dbReference type="ARBA" id="ARBA00047899"/>
    </source>
</evidence>
<dbReference type="Pfam" id="PF00069">
    <property type="entry name" value="Pkinase"/>
    <property type="match status" value="1"/>
</dbReference>
<evidence type="ECO:0000256" key="1">
    <source>
        <dbReference type="ARBA" id="ARBA00001946"/>
    </source>
</evidence>
<comment type="catalytic activity">
    <reaction evidence="12">
        <text>L-threonyl-[protein] + ATP = O-phospho-L-threonyl-[protein] + ADP + H(+)</text>
        <dbReference type="Rhea" id="RHEA:46608"/>
        <dbReference type="Rhea" id="RHEA-COMP:11060"/>
        <dbReference type="Rhea" id="RHEA-COMP:11605"/>
        <dbReference type="ChEBI" id="CHEBI:15378"/>
        <dbReference type="ChEBI" id="CHEBI:30013"/>
        <dbReference type="ChEBI" id="CHEBI:30616"/>
        <dbReference type="ChEBI" id="CHEBI:61977"/>
        <dbReference type="ChEBI" id="CHEBI:456216"/>
        <dbReference type="EC" id="2.7.11.1"/>
    </reaction>
</comment>
<feature type="binding site" evidence="14">
    <location>
        <position position="94"/>
    </location>
    <ligand>
        <name>ATP</name>
        <dbReference type="ChEBI" id="CHEBI:30616"/>
    </ligand>
</feature>
<evidence type="ECO:0000313" key="19">
    <source>
        <dbReference type="Proteomes" id="UP001153069"/>
    </source>
</evidence>
<dbReference type="InterPro" id="IPR017441">
    <property type="entry name" value="Protein_kinase_ATP_BS"/>
</dbReference>
<keyword evidence="8 18" id="KW-0418">Kinase</keyword>
<dbReference type="Pfam" id="PF13499">
    <property type="entry name" value="EF-hand_7"/>
    <property type="match status" value="2"/>
</dbReference>
<evidence type="ECO:0000256" key="6">
    <source>
        <dbReference type="ARBA" id="ARBA00022737"/>
    </source>
</evidence>
<evidence type="ECO:0000256" key="10">
    <source>
        <dbReference type="ARBA" id="ARBA00022840"/>
    </source>
</evidence>
<evidence type="ECO:0000256" key="4">
    <source>
        <dbReference type="ARBA" id="ARBA00022679"/>
    </source>
</evidence>
<evidence type="ECO:0000256" key="9">
    <source>
        <dbReference type="ARBA" id="ARBA00022837"/>
    </source>
</evidence>
<evidence type="ECO:0000256" key="5">
    <source>
        <dbReference type="ARBA" id="ARBA00022723"/>
    </source>
</evidence>
<dbReference type="InterPro" id="IPR002048">
    <property type="entry name" value="EF_hand_dom"/>
</dbReference>
<keyword evidence="6" id="KW-0677">Repeat</keyword>
<comment type="caution">
    <text evidence="18">The sequence shown here is derived from an EMBL/GenBank/DDBJ whole genome shotgun (WGS) entry which is preliminary data.</text>
</comment>
<dbReference type="GO" id="GO:0005524">
    <property type="term" value="F:ATP binding"/>
    <property type="evidence" value="ECO:0007669"/>
    <property type="project" value="UniProtKB-UniRule"/>
</dbReference>
<keyword evidence="4" id="KW-0808">Transferase</keyword>
<dbReference type="Proteomes" id="UP001153069">
    <property type="component" value="Unassembled WGS sequence"/>
</dbReference>
<dbReference type="PROSITE" id="PS00018">
    <property type="entry name" value="EF_HAND_1"/>
    <property type="match status" value="2"/>
</dbReference>
<evidence type="ECO:0000313" key="18">
    <source>
        <dbReference type="EMBL" id="CAB9496379.1"/>
    </source>
</evidence>
<dbReference type="PANTHER" id="PTHR24349">
    <property type="entry name" value="SERINE/THREONINE-PROTEIN KINASE"/>
    <property type="match status" value="1"/>
</dbReference>
<evidence type="ECO:0000256" key="13">
    <source>
        <dbReference type="ARBA" id="ARBA00048679"/>
    </source>
</evidence>
<evidence type="ECO:0000256" key="14">
    <source>
        <dbReference type="PROSITE-ProRule" id="PRU10141"/>
    </source>
</evidence>
<dbReference type="InterPro" id="IPR018247">
    <property type="entry name" value="EF_Hand_1_Ca_BS"/>
</dbReference>
<evidence type="ECO:0000259" key="16">
    <source>
        <dbReference type="PROSITE" id="PS50011"/>
    </source>
</evidence>
<dbReference type="SUPFAM" id="SSF56112">
    <property type="entry name" value="Protein kinase-like (PK-like)"/>
    <property type="match status" value="1"/>
</dbReference>
<name>A0A9N8D8W4_9STRA</name>
<accession>A0A9N8D8W4</accession>
<dbReference type="CDD" id="cd05117">
    <property type="entry name" value="STKc_CAMK"/>
    <property type="match status" value="1"/>
</dbReference>
<dbReference type="PROSITE" id="PS50011">
    <property type="entry name" value="PROTEIN_KINASE_DOM"/>
    <property type="match status" value="1"/>
</dbReference>
<keyword evidence="3" id="KW-0723">Serine/threonine-protein kinase</keyword>
<dbReference type="AlphaFoldDB" id="A0A9N8D8W4"/>
<dbReference type="InterPro" id="IPR011009">
    <property type="entry name" value="Kinase-like_dom_sf"/>
</dbReference>
<keyword evidence="9" id="KW-0106">Calcium</keyword>
<keyword evidence="5" id="KW-0479">Metal-binding</keyword>
<dbReference type="GO" id="GO:0004674">
    <property type="term" value="F:protein serine/threonine kinase activity"/>
    <property type="evidence" value="ECO:0007669"/>
    <property type="project" value="UniProtKB-KW"/>
</dbReference>
<feature type="domain" description="EF-hand" evidence="17">
    <location>
        <begin position="483"/>
        <end position="513"/>
    </location>
</feature>
<dbReference type="Gene3D" id="1.10.238.10">
    <property type="entry name" value="EF-hand"/>
    <property type="match status" value="2"/>
</dbReference>
<comment type="similarity">
    <text evidence="11">Belongs to the protein kinase superfamily. Ser/Thr protein kinase family. CDPK subfamily.</text>
</comment>
<evidence type="ECO:0000256" key="3">
    <source>
        <dbReference type="ARBA" id="ARBA00022527"/>
    </source>
</evidence>
<proteinExistence type="inferred from homology"/>
<feature type="compositionally biased region" description="Basic and acidic residues" evidence="15">
    <location>
        <begin position="620"/>
        <end position="630"/>
    </location>
</feature>